<dbReference type="InterPro" id="IPR011990">
    <property type="entry name" value="TPR-like_helical_dom_sf"/>
</dbReference>
<feature type="domain" description="Ubiquitin-like" evidence="3">
    <location>
        <begin position="705"/>
        <end position="762"/>
    </location>
</feature>
<feature type="repeat" description="TPR" evidence="1">
    <location>
        <begin position="509"/>
        <end position="542"/>
    </location>
</feature>
<feature type="region of interest" description="Disordered" evidence="2">
    <location>
        <begin position="1"/>
        <end position="25"/>
    </location>
</feature>
<feature type="repeat" description="TPR" evidence="1">
    <location>
        <begin position="205"/>
        <end position="238"/>
    </location>
</feature>
<accession>A0A9N9BBW1</accession>
<evidence type="ECO:0000313" key="4">
    <source>
        <dbReference type="EMBL" id="CAG8558299.1"/>
    </source>
</evidence>
<dbReference type="EMBL" id="CAJVPJ010000816">
    <property type="protein sequence ID" value="CAG8558299.1"/>
    <property type="molecule type" value="Genomic_DNA"/>
</dbReference>
<dbReference type="Pfam" id="PF13432">
    <property type="entry name" value="TPR_16"/>
    <property type="match status" value="1"/>
</dbReference>
<organism evidence="4 5">
    <name type="scientific">Paraglomus occultum</name>
    <dbReference type="NCBI Taxonomy" id="144539"/>
    <lineage>
        <taxon>Eukaryota</taxon>
        <taxon>Fungi</taxon>
        <taxon>Fungi incertae sedis</taxon>
        <taxon>Mucoromycota</taxon>
        <taxon>Glomeromycotina</taxon>
        <taxon>Glomeromycetes</taxon>
        <taxon>Paraglomerales</taxon>
        <taxon>Paraglomeraceae</taxon>
        <taxon>Paraglomus</taxon>
    </lineage>
</organism>
<dbReference type="Proteomes" id="UP000789572">
    <property type="component" value="Unassembled WGS sequence"/>
</dbReference>
<evidence type="ECO:0000256" key="2">
    <source>
        <dbReference type="SAM" id="MobiDB-lite"/>
    </source>
</evidence>
<sequence length="1085" mass="123598">MSADQPTATDSSSNSPPSTFLALLNDNDDDHITNLLAETVPQLTQNTITNLENIPEFSGSSAPPLMPFGRSEDEDGEELLLDPEDWDERRHGEVGSSSEECEDDDLIPSFGRLLEEAESARTALEAEGSMPSFFAGSEEEWRQFTIDLRLTSGVGKIRRTRGSESALPPDIRAMIGEANKFYVTRDFQKATELLQEIVKRNPNIHRVWFTLALIHDELGKHERALQLFMVAAHLTPKDGALWKRLGLLSRKHNHMKQAIYCYSKAIKANSNDLDAVWDRSYLYAETGQLKKALEGYTQILKQMPDDMNVVREISKIHIMNNDIPQAISIFSAAFNSYLCRPYSEVADVEGSFGYSEINMLAELYMLQNDYQKAIDAIKKAVRWIQGREKETWWDAFDDDREYEEGEGERGVGTNRRSEFADVNSVRGGGGSNVRLPAELRVKLAQCRILLDQAEEGKMHLEYFYQYDIKSYIDLYYDVGETLMDKNLFEDALTTYEAILSTVKDKLQCPQACIQIGFCYRELGELRNALEYLKAAVKGMPNNLDVKLALAEVYEDLHEDAKALELVNEVLTIRQLQRISTNTNPLSANVQPASPSPPSPPSHPSTPDSILPLIPDDQSTPQSRSQTHHEELRQFAAEKREETRIRFHQLDLLSSRINAGEDSAAEEYLNTARALMDDWSNMKAFYPRDSRFRGLGRRWGRKRKGLFLAIVQGGEGDENEDVDLDVQAREMARRLKRNLAGENDEKTPVDQSKVMFQGVPVADWFDFFVQYAIIAVKHGRESEACDTLRRASLARVFYHDEPRKILFKLLLMACALHWNNFEVVCECARFFCMYKQFYSDTYLLYIASMSSGNSAVSCFASTNSAKFFIRQVKAFDELVERSRNNEDNEHDSDLDIDTEPNVVNKEQKSKTKFKPSIHSAALLLLHGHILVSARSYVAAIAYYTRAYQLSPNDPIISLCLGLAYLHRAMSRQTDNRHCQIFQGFSYLYNYCELRNRNQEAEFNLGRALHSIGLYHLAIIHYERALKLPSLREELIQKGQVTSAEIEEDEDDPTDLKRDIAYNMAMIYMESGSPALAQQLLRQHCTI</sequence>
<dbReference type="Pfam" id="PF14559">
    <property type="entry name" value="TPR_19"/>
    <property type="match status" value="1"/>
</dbReference>
<feature type="region of interest" description="Disordered" evidence="2">
    <location>
        <begin position="884"/>
        <end position="907"/>
    </location>
</feature>
<proteinExistence type="predicted"/>
<dbReference type="InterPro" id="IPR000626">
    <property type="entry name" value="Ubiquitin-like_dom"/>
</dbReference>
<dbReference type="PROSITE" id="PS50053">
    <property type="entry name" value="UBIQUITIN_2"/>
    <property type="match status" value="1"/>
</dbReference>
<dbReference type="GO" id="GO:0000127">
    <property type="term" value="C:transcription factor TFIIIC complex"/>
    <property type="evidence" value="ECO:0007669"/>
    <property type="project" value="TreeGrafter"/>
</dbReference>
<evidence type="ECO:0000256" key="1">
    <source>
        <dbReference type="PROSITE-ProRule" id="PRU00339"/>
    </source>
</evidence>
<dbReference type="OrthoDB" id="9991317at2759"/>
<feature type="region of interest" description="Disordered" evidence="2">
    <location>
        <begin position="582"/>
        <end position="631"/>
    </location>
</feature>
<dbReference type="SMART" id="SM00028">
    <property type="entry name" value="TPR"/>
    <property type="match status" value="10"/>
</dbReference>
<evidence type="ECO:0000313" key="5">
    <source>
        <dbReference type="Proteomes" id="UP000789572"/>
    </source>
</evidence>
<dbReference type="InterPro" id="IPR039340">
    <property type="entry name" value="Tfc4/TFIIIC-102/Sfc4"/>
</dbReference>
<feature type="compositionally biased region" description="Polar residues" evidence="2">
    <location>
        <begin position="1"/>
        <end position="18"/>
    </location>
</feature>
<feature type="repeat" description="TPR" evidence="1">
    <location>
        <begin position="273"/>
        <end position="306"/>
    </location>
</feature>
<comment type="caution">
    <text evidence="4">The sequence shown here is derived from an EMBL/GenBank/DDBJ whole genome shotgun (WGS) entry which is preliminary data.</text>
</comment>
<dbReference type="PANTHER" id="PTHR23082">
    <property type="entry name" value="TRANSCRIPTION INITIATION FACTOR IIIC TFIIIC , POLYPEPTIDE 3-RELATED"/>
    <property type="match status" value="1"/>
</dbReference>
<dbReference type="Gene3D" id="1.25.40.10">
    <property type="entry name" value="Tetratricopeptide repeat domain"/>
    <property type="match status" value="3"/>
</dbReference>
<dbReference type="PANTHER" id="PTHR23082:SF0">
    <property type="entry name" value="GENERAL TRANSCRIPTION FACTOR 3C POLYPEPTIDE 3"/>
    <property type="match status" value="1"/>
</dbReference>
<name>A0A9N9BBW1_9GLOM</name>
<evidence type="ECO:0000259" key="3">
    <source>
        <dbReference type="PROSITE" id="PS50053"/>
    </source>
</evidence>
<feature type="repeat" description="TPR" evidence="1">
    <location>
        <begin position="239"/>
        <end position="272"/>
    </location>
</feature>
<dbReference type="AlphaFoldDB" id="A0A9N9BBW1"/>
<reference evidence="4" key="1">
    <citation type="submission" date="2021-06" db="EMBL/GenBank/DDBJ databases">
        <authorList>
            <person name="Kallberg Y."/>
            <person name="Tangrot J."/>
            <person name="Rosling A."/>
        </authorList>
    </citation>
    <scope>NUCLEOTIDE SEQUENCE</scope>
    <source>
        <strain evidence="4">IA702</strain>
    </source>
</reference>
<dbReference type="SUPFAM" id="SSF48452">
    <property type="entry name" value="TPR-like"/>
    <property type="match status" value="3"/>
</dbReference>
<feature type="region of interest" description="Disordered" evidence="2">
    <location>
        <begin position="54"/>
        <end position="103"/>
    </location>
</feature>
<dbReference type="InterPro" id="IPR019734">
    <property type="entry name" value="TPR_rpt"/>
</dbReference>
<feature type="compositionally biased region" description="Pro residues" evidence="2">
    <location>
        <begin position="593"/>
        <end position="603"/>
    </location>
</feature>
<feature type="repeat" description="TPR" evidence="1">
    <location>
        <begin position="919"/>
        <end position="952"/>
    </location>
</feature>
<keyword evidence="5" id="KW-1185">Reference proteome</keyword>
<dbReference type="PROSITE" id="PS50005">
    <property type="entry name" value="TPR"/>
    <property type="match status" value="5"/>
</dbReference>
<feature type="compositionally biased region" description="Acidic residues" evidence="2">
    <location>
        <begin position="72"/>
        <end position="86"/>
    </location>
</feature>
<dbReference type="Pfam" id="PF13181">
    <property type="entry name" value="TPR_8"/>
    <property type="match status" value="2"/>
</dbReference>
<protein>
    <submittedName>
        <fullName evidence="4">11225_t:CDS:1</fullName>
    </submittedName>
</protein>
<dbReference type="GO" id="GO:0006383">
    <property type="term" value="P:transcription by RNA polymerase III"/>
    <property type="evidence" value="ECO:0007669"/>
    <property type="project" value="InterPro"/>
</dbReference>
<keyword evidence="1" id="KW-0802">TPR repeat</keyword>
<gene>
    <name evidence="4" type="ORF">POCULU_LOCUS5379</name>
</gene>